<evidence type="ECO:0000313" key="2">
    <source>
        <dbReference type="EMBL" id="KAF6363167.1"/>
    </source>
</evidence>
<dbReference type="EMBL" id="JACAGB010000005">
    <property type="protein sequence ID" value="KAF6363167.1"/>
    <property type="molecule type" value="Genomic_DNA"/>
</dbReference>
<evidence type="ECO:0000256" key="1">
    <source>
        <dbReference type="SAM" id="MobiDB-lite"/>
    </source>
</evidence>
<gene>
    <name evidence="2" type="ORF">mPipKuh1_010164</name>
</gene>
<name>A0A7J7YMA2_PIPKU</name>
<protein>
    <submittedName>
        <fullName evidence="2">Uncharacterized protein</fullName>
    </submittedName>
</protein>
<sequence length="149" mass="16161">MAPEAADERSLGSRASSPSPRRAEERTKRDANVDARRTAPPRPVLGSLQGLEARLGPKVREVLGRPKGTASTAAHSGREHLVALDRRVPTSRTPAGASARPSMKEHRARLQAQAAGLESRRRSSPDSTGLGRRRNLMFRSSFPQISLPE</sequence>
<feature type="compositionally biased region" description="Basic and acidic residues" evidence="1">
    <location>
        <begin position="1"/>
        <end position="11"/>
    </location>
</feature>
<evidence type="ECO:0000313" key="3">
    <source>
        <dbReference type="Proteomes" id="UP000558488"/>
    </source>
</evidence>
<organism evidence="2 3">
    <name type="scientific">Pipistrellus kuhlii</name>
    <name type="common">Kuhl's pipistrelle</name>
    <dbReference type="NCBI Taxonomy" id="59472"/>
    <lineage>
        <taxon>Eukaryota</taxon>
        <taxon>Metazoa</taxon>
        <taxon>Chordata</taxon>
        <taxon>Craniata</taxon>
        <taxon>Vertebrata</taxon>
        <taxon>Euteleostomi</taxon>
        <taxon>Mammalia</taxon>
        <taxon>Eutheria</taxon>
        <taxon>Laurasiatheria</taxon>
        <taxon>Chiroptera</taxon>
        <taxon>Yangochiroptera</taxon>
        <taxon>Vespertilionidae</taxon>
        <taxon>Pipistrellus</taxon>
    </lineage>
</organism>
<feature type="compositionally biased region" description="Basic and acidic residues" evidence="1">
    <location>
        <begin position="76"/>
        <end position="88"/>
    </location>
</feature>
<feature type="compositionally biased region" description="Basic and acidic residues" evidence="1">
    <location>
        <begin position="21"/>
        <end position="37"/>
    </location>
</feature>
<comment type="caution">
    <text evidence="2">The sequence shown here is derived from an EMBL/GenBank/DDBJ whole genome shotgun (WGS) entry which is preliminary data.</text>
</comment>
<feature type="region of interest" description="Disordered" evidence="1">
    <location>
        <begin position="1"/>
        <end position="149"/>
    </location>
</feature>
<keyword evidence="3" id="KW-1185">Reference proteome</keyword>
<dbReference type="AlphaFoldDB" id="A0A7J7YMA2"/>
<dbReference type="Proteomes" id="UP000558488">
    <property type="component" value="Unassembled WGS sequence"/>
</dbReference>
<accession>A0A7J7YMA2</accession>
<reference evidence="2 3" key="1">
    <citation type="journal article" date="2020" name="Nature">
        <title>Six reference-quality genomes reveal evolution of bat adaptations.</title>
        <authorList>
            <person name="Jebb D."/>
            <person name="Huang Z."/>
            <person name="Pippel M."/>
            <person name="Hughes G.M."/>
            <person name="Lavrichenko K."/>
            <person name="Devanna P."/>
            <person name="Winkler S."/>
            <person name="Jermiin L.S."/>
            <person name="Skirmuntt E.C."/>
            <person name="Katzourakis A."/>
            <person name="Burkitt-Gray L."/>
            <person name="Ray D.A."/>
            <person name="Sullivan K.A.M."/>
            <person name="Roscito J.G."/>
            <person name="Kirilenko B.M."/>
            <person name="Davalos L.M."/>
            <person name="Corthals A.P."/>
            <person name="Power M.L."/>
            <person name="Jones G."/>
            <person name="Ransome R.D."/>
            <person name="Dechmann D.K.N."/>
            <person name="Locatelli A.G."/>
            <person name="Puechmaille S.J."/>
            <person name="Fedrigo O."/>
            <person name="Jarvis E.D."/>
            <person name="Hiller M."/>
            <person name="Vernes S.C."/>
            <person name="Myers E.W."/>
            <person name="Teeling E.C."/>
        </authorList>
    </citation>
    <scope>NUCLEOTIDE SEQUENCE [LARGE SCALE GENOMIC DNA]</scope>
    <source>
        <strain evidence="2">MPipKuh1</strain>
        <tissue evidence="2">Flight muscle</tissue>
    </source>
</reference>
<proteinExistence type="predicted"/>